<dbReference type="RefSeq" id="WP_026980598.1">
    <property type="nucleotide sequence ID" value="NZ_AUCZ01000010.1"/>
</dbReference>
<dbReference type="Pfam" id="PF19852">
    <property type="entry name" value="DUF6327"/>
    <property type="match status" value="1"/>
</dbReference>
<protein>
    <recommendedName>
        <fullName evidence="3">Glutaminyl-tRNA synthetase</fullName>
    </recommendedName>
</protein>
<evidence type="ECO:0000313" key="1">
    <source>
        <dbReference type="EMBL" id="KGO89042.1"/>
    </source>
</evidence>
<dbReference type="OrthoDB" id="1449018at2"/>
<name>A0A0A2M8N8_9FLAO</name>
<reference evidence="1 2" key="1">
    <citation type="submission" date="2013-09" db="EMBL/GenBank/DDBJ databases">
        <authorList>
            <person name="Zeng Z."/>
            <person name="Chen C."/>
        </authorList>
    </citation>
    <scope>NUCLEOTIDE SEQUENCE [LARGE SCALE GENOMIC DNA]</scope>
    <source>
        <strain evidence="1 2">GH29-5</strain>
    </source>
</reference>
<dbReference type="AlphaFoldDB" id="A0A0A2M8N8"/>
<organism evidence="1 2">
    <name type="scientific">Flavobacterium suncheonense GH29-5 = DSM 17707</name>
    <dbReference type="NCBI Taxonomy" id="1121899"/>
    <lineage>
        <taxon>Bacteria</taxon>
        <taxon>Pseudomonadati</taxon>
        <taxon>Bacteroidota</taxon>
        <taxon>Flavobacteriia</taxon>
        <taxon>Flavobacteriales</taxon>
        <taxon>Flavobacteriaceae</taxon>
        <taxon>Flavobacterium</taxon>
    </lineage>
</organism>
<evidence type="ECO:0000313" key="2">
    <source>
        <dbReference type="Proteomes" id="UP000030121"/>
    </source>
</evidence>
<dbReference type="STRING" id="1121899.GCA_000430025_02176"/>
<proteinExistence type="predicted"/>
<gene>
    <name evidence="1" type="ORF">Q764_09615</name>
</gene>
<evidence type="ECO:0008006" key="3">
    <source>
        <dbReference type="Google" id="ProtNLM"/>
    </source>
</evidence>
<comment type="caution">
    <text evidence="1">The sequence shown here is derived from an EMBL/GenBank/DDBJ whole genome shotgun (WGS) entry which is preliminary data.</text>
</comment>
<dbReference type="Proteomes" id="UP000030121">
    <property type="component" value="Unassembled WGS sequence"/>
</dbReference>
<keyword evidence="2" id="KW-1185">Reference proteome</keyword>
<accession>A0A0A2M8N8</accession>
<dbReference type="InterPro" id="IPR046290">
    <property type="entry name" value="DUF6327"/>
</dbReference>
<dbReference type="eggNOG" id="ENOG502ZKAP">
    <property type="taxonomic scope" value="Bacteria"/>
</dbReference>
<sequence length="78" mass="9002">MGAKVYSSYKEIDRDLEILKLQKELDYEKLSLSVEKTVDDVTPGSMLQHVLGNVGTLANKYDLLQKIIIPFLIRRFMK</sequence>
<dbReference type="EMBL" id="JRLW01000012">
    <property type="protein sequence ID" value="KGO89042.1"/>
    <property type="molecule type" value="Genomic_DNA"/>
</dbReference>